<protein>
    <recommendedName>
        <fullName evidence="4">Class III signal peptide-containing protein</fullName>
    </recommendedName>
</protein>
<keyword evidence="1" id="KW-0472">Membrane</keyword>
<keyword evidence="3" id="KW-1185">Reference proteome</keyword>
<dbReference type="EMBL" id="JXOJ01000002">
    <property type="protein sequence ID" value="KLK88591.1"/>
    <property type="molecule type" value="Genomic_DNA"/>
</dbReference>
<reference evidence="2 3" key="1">
    <citation type="journal article" date="2015" name="Int. J. Syst. Evol. Microbiol.">
        <title>Methanoculleus sediminis sp. nov., a methanogen from sediments near a submarine mud volcano.</title>
        <authorList>
            <person name="Chen S.C."/>
            <person name="Chen M.F."/>
            <person name="Lai M.C."/>
            <person name="Weng C.Y."/>
            <person name="Wu S.Y."/>
            <person name="Lin S."/>
            <person name="Yang T.F."/>
            <person name="Chen P.C."/>
        </authorList>
    </citation>
    <scope>NUCLEOTIDE SEQUENCE [LARGE SCALE GENOMIC DNA]</scope>
    <source>
        <strain evidence="2 3">S3Fa</strain>
    </source>
</reference>
<keyword evidence="1" id="KW-1133">Transmembrane helix</keyword>
<evidence type="ECO:0008006" key="4">
    <source>
        <dbReference type="Google" id="ProtNLM"/>
    </source>
</evidence>
<sequence length="149" mass="15720">MMRPCITEPPNEEGVTRLMEYVIVSGMLLLLMVVMIFTVNAVFMEGPANNLRYHAFVDIGNGVSTRIVDLYVIAPGNGTIATKFDIPDDVAGADYFVNVGMTGASQEIQVQGGGIQSKIAIAGVGATRGVTGNTTGAGWNMIQYNSSGV</sequence>
<feature type="transmembrane region" description="Helical" evidence="1">
    <location>
        <begin position="21"/>
        <end position="43"/>
    </location>
</feature>
<evidence type="ECO:0000313" key="2">
    <source>
        <dbReference type="EMBL" id="KLK88591.1"/>
    </source>
</evidence>
<organism evidence="2 3">
    <name type="scientific">Methanoculleus sediminis</name>
    <dbReference type="NCBI Taxonomy" id="1550566"/>
    <lineage>
        <taxon>Archaea</taxon>
        <taxon>Methanobacteriati</taxon>
        <taxon>Methanobacteriota</taxon>
        <taxon>Stenosarchaea group</taxon>
        <taxon>Methanomicrobia</taxon>
        <taxon>Methanomicrobiales</taxon>
        <taxon>Methanomicrobiaceae</taxon>
        <taxon>Methanoculleus</taxon>
    </lineage>
</organism>
<evidence type="ECO:0000256" key="1">
    <source>
        <dbReference type="SAM" id="Phobius"/>
    </source>
</evidence>
<dbReference type="PATRIC" id="fig|1550566.3.peg.1342"/>
<keyword evidence="1" id="KW-0812">Transmembrane</keyword>
<dbReference type="Proteomes" id="UP000035301">
    <property type="component" value="Unassembled WGS sequence"/>
</dbReference>
<evidence type="ECO:0000313" key="3">
    <source>
        <dbReference type="Proteomes" id="UP000035301"/>
    </source>
</evidence>
<dbReference type="RefSeq" id="WP_048182727.1">
    <property type="nucleotide sequence ID" value="NZ_JXOJ01000002.1"/>
</dbReference>
<name>A0A0H1R182_9EURY</name>
<accession>A0A0H1R182</accession>
<proteinExistence type="predicted"/>
<comment type="caution">
    <text evidence="2">The sequence shown here is derived from an EMBL/GenBank/DDBJ whole genome shotgun (WGS) entry which is preliminary data.</text>
</comment>
<gene>
    <name evidence="2" type="ORF">SZ63_06200</name>
</gene>
<dbReference type="AlphaFoldDB" id="A0A0H1R182"/>
<dbReference type="STRING" id="1550566.SZ63_06200"/>